<gene>
    <name evidence="2" type="ORF">DC430_22755</name>
</gene>
<dbReference type="Proteomes" id="UP000244335">
    <property type="component" value="Unassembled WGS sequence"/>
</dbReference>
<accession>A0AA92BZA4</accession>
<evidence type="ECO:0000313" key="3">
    <source>
        <dbReference type="Proteomes" id="UP000244335"/>
    </source>
</evidence>
<dbReference type="AlphaFoldDB" id="A0AA92BZA4"/>
<dbReference type="RefSeq" id="WP_116494562.1">
    <property type="nucleotide sequence ID" value="NZ_QDFR01000013.1"/>
</dbReference>
<evidence type="ECO:0000256" key="1">
    <source>
        <dbReference type="SAM" id="MobiDB-lite"/>
    </source>
</evidence>
<feature type="region of interest" description="Disordered" evidence="1">
    <location>
        <begin position="233"/>
        <end position="255"/>
    </location>
</feature>
<proteinExistence type="predicted"/>
<sequence length="255" mass="28140">MVDQQSNQIMVITKDMLTNQLFRDGPRIAAAFDVLARGTLRECSEVLSMAQVMLIRHLRKGDDKGSEATCARLLYNAAHSYVAAVEVARKGYPRELGALMRIIVETIATVLAIALEGSATLEKFHNGKLETTKCIGVAKKALPFIGKLNGDLSNNFVHIGALHDTVNGARPYTQGDQSLDFVITTMKLMALLLDIVTEVIFATDIQEHRYWKREGEGWRFEPTEKTREWMDRFAPQAEASTSSAGTTVPDAPLGS</sequence>
<organism evidence="2 3">
    <name type="scientific">Rhizobium rhizogenes</name>
    <name type="common">Agrobacterium rhizogenes</name>
    <dbReference type="NCBI Taxonomy" id="359"/>
    <lineage>
        <taxon>Bacteria</taxon>
        <taxon>Pseudomonadati</taxon>
        <taxon>Pseudomonadota</taxon>
        <taxon>Alphaproteobacteria</taxon>
        <taxon>Hyphomicrobiales</taxon>
        <taxon>Rhizobiaceae</taxon>
        <taxon>Rhizobium/Agrobacterium group</taxon>
        <taxon>Rhizobium</taxon>
    </lineage>
</organism>
<dbReference type="EMBL" id="QDFR01000013">
    <property type="protein sequence ID" value="PVE50195.1"/>
    <property type="molecule type" value="Genomic_DNA"/>
</dbReference>
<evidence type="ECO:0000313" key="2">
    <source>
        <dbReference type="EMBL" id="PVE50195.1"/>
    </source>
</evidence>
<reference evidence="2 3" key="1">
    <citation type="submission" date="2018-04" db="EMBL/GenBank/DDBJ databases">
        <authorList>
            <person name="Hagen T."/>
        </authorList>
    </citation>
    <scope>NUCLEOTIDE SEQUENCE [LARGE SCALE GENOMIC DNA]</scope>
    <source>
        <strain evidence="2 3">TPD7009</strain>
    </source>
</reference>
<name>A0AA92BZA4_RHIRH</name>
<comment type="caution">
    <text evidence="2">The sequence shown here is derived from an EMBL/GenBank/DDBJ whole genome shotgun (WGS) entry which is preliminary data.</text>
</comment>
<protein>
    <submittedName>
        <fullName evidence="2">Uncharacterized protein</fullName>
    </submittedName>
</protein>